<keyword evidence="3" id="KW-1185">Reference proteome</keyword>
<evidence type="ECO:0000313" key="2">
    <source>
        <dbReference type="EMBL" id="KAJ1166711.1"/>
    </source>
</evidence>
<feature type="compositionally biased region" description="Polar residues" evidence="1">
    <location>
        <begin position="62"/>
        <end position="73"/>
    </location>
</feature>
<feature type="region of interest" description="Disordered" evidence="1">
    <location>
        <begin position="279"/>
        <end position="304"/>
    </location>
</feature>
<feature type="region of interest" description="Disordered" evidence="1">
    <location>
        <begin position="325"/>
        <end position="385"/>
    </location>
</feature>
<dbReference type="EMBL" id="JANPWB010000008">
    <property type="protein sequence ID" value="KAJ1166711.1"/>
    <property type="molecule type" value="Genomic_DNA"/>
</dbReference>
<accession>A0AAV7SRH9</accession>
<feature type="region of interest" description="Disordered" evidence="1">
    <location>
        <begin position="1"/>
        <end position="265"/>
    </location>
</feature>
<proteinExistence type="predicted"/>
<feature type="compositionally biased region" description="Low complexity" evidence="1">
    <location>
        <begin position="347"/>
        <end position="357"/>
    </location>
</feature>
<name>A0AAV7SRH9_PLEWA</name>
<organism evidence="2 3">
    <name type="scientific">Pleurodeles waltl</name>
    <name type="common">Iberian ribbed newt</name>
    <dbReference type="NCBI Taxonomy" id="8319"/>
    <lineage>
        <taxon>Eukaryota</taxon>
        <taxon>Metazoa</taxon>
        <taxon>Chordata</taxon>
        <taxon>Craniata</taxon>
        <taxon>Vertebrata</taxon>
        <taxon>Euteleostomi</taxon>
        <taxon>Amphibia</taxon>
        <taxon>Batrachia</taxon>
        <taxon>Caudata</taxon>
        <taxon>Salamandroidea</taxon>
        <taxon>Salamandridae</taxon>
        <taxon>Pleurodelinae</taxon>
        <taxon>Pleurodeles</taxon>
    </lineage>
</organism>
<feature type="compositionally biased region" description="Low complexity" evidence="1">
    <location>
        <begin position="247"/>
        <end position="258"/>
    </location>
</feature>
<evidence type="ECO:0000256" key="1">
    <source>
        <dbReference type="SAM" id="MobiDB-lite"/>
    </source>
</evidence>
<feature type="compositionally biased region" description="Pro residues" evidence="1">
    <location>
        <begin position="1"/>
        <end position="11"/>
    </location>
</feature>
<evidence type="ECO:0000313" key="3">
    <source>
        <dbReference type="Proteomes" id="UP001066276"/>
    </source>
</evidence>
<sequence length="436" mass="46094">MRGPGPPPPPSTGDENGGGSRGQRALWLFLFPTDRRPADGPPPPRGGDRPRRWAPEAVSAGSRGTPQTATHGTQPGAPGRAWDGPGADRRAQPALPPRRGGEGWARRPAYLRGRTRGRGGSGSCCGRSGVERREEGGAARPPTARRDGPAPCQVPLFRVSLHDSKNVSRRLAREPPPSTRVRGVPGAARGPGSPAAAGPSRRTGRSRVSLRNPRPGRRARVPGNEGGVSAPPARRPSARRGRESPVSRRAAPSRASRPGLAHPPALVVWSRGPRLLLAQAALPPEDGRTFGGGPSPGRHFDSVFPSQGRAGWAWVPSREGLDFSALPLPEGPEPGRRARAPLPLPGPSLARGSGPPGRRSPHPRPVLSPGRPGGRGPLRQPGMRQGEGRALCLGVMRSGRQPRAFGLAPWVARAAPPLMILPQVHLRKPCYDFYFL</sequence>
<protein>
    <submittedName>
        <fullName evidence="2">Uncharacterized protein</fullName>
    </submittedName>
</protein>
<reference evidence="2" key="1">
    <citation type="journal article" date="2022" name="bioRxiv">
        <title>Sequencing and chromosome-scale assembly of the giantPleurodeles waltlgenome.</title>
        <authorList>
            <person name="Brown T."/>
            <person name="Elewa A."/>
            <person name="Iarovenko S."/>
            <person name="Subramanian E."/>
            <person name="Araus A.J."/>
            <person name="Petzold A."/>
            <person name="Susuki M."/>
            <person name="Suzuki K.-i.T."/>
            <person name="Hayashi T."/>
            <person name="Toyoda A."/>
            <person name="Oliveira C."/>
            <person name="Osipova E."/>
            <person name="Leigh N.D."/>
            <person name="Simon A."/>
            <person name="Yun M.H."/>
        </authorList>
    </citation>
    <scope>NUCLEOTIDE SEQUENCE</scope>
    <source>
        <strain evidence="2">20211129_DDA</strain>
        <tissue evidence="2">Liver</tissue>
    </source>
</reference>
<dbReference type="Proteomes" id="UP001066276">
    <property type="component" value="Chromosome 4_2"/>
</dbReference>
<feature type="compositionally biased region" description="Low complexity" evidence="1">
    <location>
        <begin position="180"/>
        <end position="201"/>
    </location>
</feature>
<gene>
    <name evidence="2" type="ORF">NDU88_007108</name>
</gene>
<dbReference type="AlphaFoldDB" id="A0AAV7SRH9"/>
<comment type="caution">
    <text evidence="2">The sequence shown here is derived from an EMBL/GenBank/DDBJ whole genome shotgun (WGS) entry which is preliminary data.</text>
</comment>